<evidence type="ECO:0000256" key="2">
    <source>
        <dbReference type="ARBA" id="ARBA00023002"/>
    </source>
</evidence>
<dbReference type="PROSITE" id="PS00671">
    <property type="entry name" value="D_2_HYDROXYACID_DH_3"/>
    <property type="match status" value="1"/>
</dbReference>
<dbReference type="PROSITE" id="PS00065">
    <property type="entry name" value="D_2_HYDROXYACID_DH_1"/>
    <property type="match status" value="1"/>
</dbReference>
<dbReference type="GO" id="GO:0008720">
    <property type="term" value="F:D-lactate dehydrogenase (NAD+) activity"/>
    <property type="evidence" value="ECO:0007669"/>
    <property type="project" value="TreeGrafter"/>
</dbReference>
<evidence type="ECO:0000259" key="5">
    <source>
        <dbReference type="Pfam" id="PF00389"/>
    </source>
</evidence>
<dbReference type="AlphaFoldDB" id="A0A3E0U3P4"/>
<accession>A0A3E0U3P4</accession>
<dbReference type="InterPro" id="IPR006140">
    <property type="entry name" value="D-isomer_DH_NAD-bd"/>
</dbReference>
<dbReference type="PANTHER" id="PTHR43026">
    <property type="entry name" value="2-HYDROXYACID DEHYDROGENASE HOMOLOG 1-RELATED"/>
    <property type="match status" value="1"/>
</dbReference>
<dbReference type="PANTHER" id="PTHR43026:SF1">
    <property type="entry name" value="2-HYDROXYACID DEHYDROGENASE HOMOLOG 1-RELATED"/>
    <property type="match status" value="1"/>
</dbReference>
<dbReference type="InterPro" id="IPR058205">
    <property type="entry name" value="D-LDH-like"/>
</dbReference>
<keyword evidence="2 4" id="KW-0560">Oxidoreductase</keyword>
<evidence type="ECO:0000256" key="3">
    <source>
        <dbReference type="ARBA" id="ARBA00023027"/>
    </source>
</evidence>
<feature type="domain" description="D-isomer specific 2-hydroxyacid dehydrogenase NAD-binding" evidence="6">
    <location>
        <begin position="111"/>
        <end position="302"/>
    </location>
</feature>
<dbReference type="Pfam" id="PF02826">
    <property type="entry name" value="2-Hacid_dh_C"/>
    <property type="match status" value="1"/>
</dbReference>
<evidence type="ECO:0000259" key="6">
    <source>
        <dbReference type="Pfam" id="PF02826"/>
    </source>
</evidence>
<protein>
    <submittedName>
        <fullName evidence="7">2-hydroxyacid dehydrogenase</fullName>
    </submittedName>
</protein>
<evidence type="ECO:0000256" key="4">
    <source>
        <dbReference type="RuleBase" id="RU003719"/>
    </source>
</evidence>
<keyword evidence="8" id="KW-1185">Reference proteome</keyword>
<reference evidence="8" key="1">
    <citation type="submission" date="2018-08" db="EMBL/GenBank/DDBJ databases">
        <title>Thalassotalea euphylliae genome.</title>
        <authorList>
            <person name="Summers S."/>
            <person name="Rice S.A."/>
            <person name="Freckelton M.L."/>
            <person name="Nedved B.T."/>
            <person name="Hadfield M.G."/>
        </authorList>
    </citation>
    <scope>NUCLEOTIDE SEQUENCE [LARGE SCALE GENOMIC DNA]</scope>
    <source>
        <strain evidence="8">H3</strain>
    </source>
</reference>
<proteinExistence type="inferred from homology"/>
<dbReference type="PROSITE" id="PS00670">
    <property type="entry name" value="D_2_HYDROXYACID_DH_2"/>
    <property type="match status" value="1"/>
</dbReference>
<dbReference type="InterPro" id="IPR006139">
    <property type="entry name" value="D-isomer_2_OHA_DH_cat_dom"/>
</dbReference>
<keyword evidence="3" id="KW-0520">NAD</keyword>
<dbReference type="InterPro" id="IPR029753">
    <property type="entry name" value="D-isomer_DH_CS"/>
</dbReference>
<evidence type="ECO:0000313" key="8">
    <source>
        <dbReference type="Proteomes" id="UP000256899"/>
    </source>
</evidence>
<sequence length="336" mass="37279">MFRVAVFSSKKYDRTFFDKFNTTSDLTFEYFDCRLSEETVELAQGFNAICVFVNDQVNANVLAKLANFGIEIIALRCAGFNNVDITEAKRLSIKVCRVPEYSPQAVAEHTVGLMLTLSRKFHKAYNRIREDNFALDGLMGFNLYGKTVGIIGTGNIGMATLRILKGFGCQLLCYDPSPSLEAKTEAKALTASYVPLATLFQQSDIISLHCPLVPETKHLVNQQTLSQMKPNAMLINTSRGALVDTKAAIKVLKSKQLGYLGIDVYEQETNLFFEDLSGEILQDDTFARLSSFPNVLITGHQGFFTEEAIATIAQTTIESLQKLLNQQAIEPILLVA</sequence>
<comment type="caution">
    <text evidence="7">The sequence shown here is derived from an EMBL/GenBank/DDBJ whole genome shotgun (WGS) entry which is preliminary data.</text>
</comment>
<name>A0A3E0U3P4_9GAMM</name>
<dbReference type="EMBL" id="QUOT01000001">
    <property type="protein sequence ID" value="REL31207.1"/>
    <property type="molecule type" value="Genomic_DNA"/>
</dbReference>
<dbReference type="Pfam" id="PF00389">
    <property type="entry name" value="2-Hacid_dh"/>
    <property type="match status" value="1"/>
</dbReference>
<gene>
    <name evidence="7" type="ORF">DXX94_11050</name>
</gene>
<dbReference type="GO" id="GO:0051287">
    <property type="term" value="F:NAD binding"/>
    <property type="evidence" value="ECO:0007669"/>
    <property type="project" value="InterPro"/>
</dbReference>
<dbReference type="SUPFAM" id="SSF51735">
    <property type="entry name" value="NAD(P)-binding Rossmann-fold domains"/>
    <property type="match status" value="1"/>
</dbReference>
<organism evidence="7 8">
    <name type="scientific">Thalassotalea euphylliae</name>
    <dbReference type="NCBI Taxonomy" id="1655234"/>
    <lineage>
        <taxon>Bacteria</taxon>
        <taxon>Pseudomonadati</taxon>
        <taxon>Pseudomonadota</taxon>
        <taxon>Gammaproteobacteria</taxon>
        <taxon>Alteromonadales</taxon>
        <taxon>Colwelliaceae</taxon>
        <taxon>Thalassotalea</taxon>
    </lineage>
</organism>
<feature type="domain" description="D-isomer specific 2-hydroxyacid dehydrogenase catalytic" evidence="5">
    <location>
        <begin position="4"/>
        <end position="327"/>
    </location>
</feature>
<evidence type="ECO:0000313" key="7">
    <source>
        <dbReference type="EMBL" id="REL31207.1"/>
    </source>
</evidence>
<dbReference type="Proteomes" id="UP000256899">
    <property type="component" value="Unassembled WGS sequence"/>
</dbReference>
<dbReference type="Gene3D" id="3.40.50.720">
    <property type="entry name" value="NAD(P)-binding Rossmann-like Domain"/>
    <property type="match status" value="2"/>
</dbReference>
<dbReference type="RefSeq" id="WP_116015871.1">
    <property type="nucleotide sequence ID" value="NZ_QUOT01000001.1"/>
</dbReference>
<dbReference type="SUPFAM" id="SSF52283">
    <property type="entry name" value="Formate/glycerate dehydrogenase catalytic domain-like"/>
    <property type="match status" value="1"/>
</dbReference>
<dbReference type="InterPro" id="IPR036291">
    <property type="entry name" value="NAD(P)-bd_dom_sf"/>
</dbReference>
<comment type="similarity">
    <text evidence="1 4">Belongs to the D-isomer specific 2-hydroxyacid dehydrogenase family.</text>
</comment>
<dbReference type="InterPro" id="IPR029752">
    <property type="entry name" value="D-isomer_DH_CS1"/>
</dbReference>
<dbReference type="CDD" id="cd12183">
    <property type="entry name" value="LDH_like_2"/>
    <property type="match status" value="1"/>
</dbReference>
<evidence type="ECO:0000256" key="1">
    <source>
        <dbReference type="ARBA" id="ARBA00005854"/>
    </source>
</evidence>